<dbReference type="Pfam" id="PF01548">
    <property type="entry name" value="DEDD_Tnp_IS110"/>
    <property type="match status" value="1"/>
</dbReference>
<dbReference type="GO" id="GO:0004803">
    <property type="term" value="F:transposase activity"/>
    <property type="evidence" value="ECO:0007669"/>
    <property type="project" value="InterPro"/>
</dbReference>
<dbReference type="RefSeq" id="WP_013533416.1">
    <property type="nucleotide sequence ID" value="NC_014923.1"/>
</dbReference>
<feature type="domain" description="Transposase IS116/IS110/IS902 C-terminal" evidence="2">
    <location>
        <begin position="218"/>
        <end position="298"/>
    </location>
</feature>
<dbReference type="NCBIfam" id="NF033542">
    <property type="entry name" value="transpos_IS110"/>
    <property type="match status" value="1"/>
</dbReference>
<feature type="domain" description="Transposase IS110-like N-terminal" evidence="1">
    <location>
        <begin position="16"/>
        <end position="154"/>
    </location>
</feature>
<dbReference type="KEGG" id="mci:Mesci_5696"/>
<sequence>MGNINTDLSAVVTVCLDLAKHVFQVHAIDAAGRVVTTRALRRKDVLAFFECLPCCLIGLETCGSAHHWARELMKFGHDVRLMPPAYVKAYVRRQKNDAADAAAICEAVTRPSMHFVPVRSVENQAALMHHKVRELLVAQRTQLLNALRSHLAEIGIIAAQGPNNARALAILVIEGNDMIPATVRSALLPLVRQLSELDAEIRQSDQAILALAKTDETARRLMTVPGIGPVTASALAASVQDISAFSGPREFAAFLGLTPRQNSSGGKERLGRVSKMGNRYLRKLLVVGAHAVLFHRKRSGDVLRNWADRLMETKPFRLVAVATANKLARIAFALMRDETHYVGTPA</sequence>
<organism evidence="3 4">
    <name type="scientific">Mesorhizobium ciceri biovar biserrulae (strain HAMBI 2942 / LMG 23838 / WSM1271)</name>
    <dbReference type="NCBI Taxonomy" id="765698"/>
    <lineage>
        <taxon>Bacteria</taxon>
        <taxon>Pseudomonadati</taxon>
        <taxon>Pseudomonadota</taxon>
        <taxon>Alphaproteobacteria</taxon>
        <taxon>Hyphomicrobiales</taxon>
        <taxon>Phyllobacteriaceae</taxon>
        <taxon>Mesorhizobium</taxon>
    </lineage>
</organism>
<dbReference type="EMBL" id="CP002447">
    <property type="protein sequence ID" value="ADV14767.1"/>
    <property type="molecule type" value="Genomic_DNA"/>
</dbReference>
<evidence type="ECO:0000313" key="3">
    <source>
        <dbReference type="EMBL" id="ADV14767.1"/>
    </source>
</evidence>
<dbReference type="HOGENOM" id="CLU_036902_3_1_5"/>
<dbReference type="InterPro" id="IPR047650">
    <property type="entry name" value="Transpos_IS110"/>
</dbReference>
<name>E8THK5_MESCW</name>
<dbReference type="GeneID" id="90992986"/>
<dbReference type="PATRIC" id="fig|765698.3.peg.6217"/>
<gene>
    <name evidence="3" type="ordered locus">Mesci_5696</name>
</gene>
<dbReference type="InterPro" id="IPR002525">
    <property type="entry name" value="Transp_IS110-like_N"/>
</dbReference>
<dbReference type="AlphaFoldDB" id="E8THK5"/>
<dbReference type="GO" id="GO:0003677">
    <property type="term" value="F:DNA binding"/>
    <property type="evidence" value="ECO:0007669"/>
    <property type="project" value="InterPro"/>
</dbReference>
<evidence type="ECO:0000313" key="4">
    <source>
        <dbReference type="Proteomes" id="UP000007471"/>
    </source>
</evidence>
<evidence type="ECO:0000259" key="2">
    <source>
        <dbReference type="Pfam" id="PF02371"/>
    </source>
</evidence>
<dbReference type="InterPro" id="IPR003346">
    <property type="entry name" value="Transposase_20"/>
</dbReference>
<protein>
    <submittedName>
        <fullName evidence="3">Transposase IS116/IS110/IS902 family protein</fullName>
    </submittedName>
</protein>
<accession>E8THK5</accession>
<dbReference type="PANTHER" id="PTHR33055">
    <property type="entry name" value="TRANSPOSASE FOR INSERTION SEQUENCE ELEMENT IS1111A"/>
    <property type="match status" value="1"/>
</dbReference>
<reference evidence="4" key="1">
    <citation type="submission" date="2011-01" db="EMBL/GenBank/DDBJ databases">
        <title>Complete sequence of chromosome of Mesorhizobium ciceri bv. biserrulae WSM1271.</title>
        <authorList>
            <person name="Lucas S."/>
            <person name="Copeland A."/>
            <person name="Lapidus A."/>
            <person name="Cheng J.-F."/>
            <person name="Goodwin L."/>
            <person name="Pitluck S."/>
            <person name="Teshima H."/>
            <person name="Detter J.C."/>
            <person name="Han C."/>
            <person name="Tapia R."/>
            <person name="Land M."/>
            <person name="Hauser L."/>
            <person name="Kyrpides N."/>
            <person name="Ivanova N."/>
            <person name="Nandasena K."/>
            <person name="Reeve W.G."/>
            <person name="Howieson J.G."/>
            <person name="O'Hara G."/>
            <person name="Tiwari R.P."/>
            <person name="Woyke T."/>
        </authorList>
    </citation>
    <scope>NUCLEOTIDE SEQUENCE [LARGE SCALE GENOMIC DNA]</scope>
    <source>
        <strain evidence="4">HAMBI 2942 / LMG 23838 / WSM1271</strain>
    </source>
</reference>
<dbReference type="OrthoDB" id="5289737at2"/>
<dbReference type="Pfam" id="PF02371">
    <property type="entry name" value="Transposase_20"/>
    <property type="match status" value="1"/>
</dbReference>
<evidence type="ECO:0000259" key="1">
    <source>
        <dbReference type="Pfam" id="PF01548"/>
    </source>
</evidence>
<proteinExistence type="predicted"/>
<dbReference type="PANTHER" id="PTHR33055:SF3">
    <property type="entry name" value="PUTATIVE TRANSPOSASE FOR IS117-RELATED"/>
    <property type="match status" value="1"/>
</dbReference>
<dbReference type="STRING" id="765698.Mesci_5696"/>
<dbReference type="Proteomes" id="UP000007471">
    <property type="component" value="Chromosome"/>
</dbReference>
<dbReference type="eggNOG" id="COG3547">
    <property type="taxonomic scope" value="Bacteria"/>
</dbReference>
<dbReference type="GO" id="GO:0006313">
    <property type="term" value="P:DNA transposition"/>
    <property type="evidence" value="ECO:0007669"/>
    <property type="project" value="InterPro"/>
</dbReference>